<dbReference type="Proteomes" id="UP000004535">
    <property type="component" value="Unassembled WGS sequence"/>
</dbReference>
<protein>
    <submittedName>
        <fullName evidence="1">Uncharacterized protein</fullName>
    </submittedName>
</protein>
<evidence type="ECO:0000313" key="2">
    <source>
        <dbReference type="Proteomes" id="UP000004535"/>
    </source>
</evidence>
<organism evidence="1 2">
    <name type="scientific">Burkholderia multivorans CGD2</name>
    <dbReference type="NCBI Taxonomy" id="513052"/>
    <lineage>
        <taxon>Bacteria</taxon>
        <taxon>Pseudomonadati</taxon>
        <taxon>Pseudomonadota</taxon>
        <taxon>Betaproteobacteria</taxon>
        <taxon>Burkholderiales</taxon>
        <taxon>Burkholderiaceae</taxon>
        <taxon>Burkholderia</taxon>
        <taxon>Burkholderia cepacia complex</taxon>
    </lineage>
</organism>
<accession>B9BNW1</accession>
<dbReference type="EMBL" id="ACFC01000004">
    <property type="protein sequence ID" value="EEE07279.1"/>
    <property type="molecule type" value="Genomic_DNA"/>
</dbReference>
<sequence>MIDVVGNLRLRHRQSTQYLDGAFNGARMALSFVGGMPKHGSQVWSVSIQGNFDQLPPDTTNKCT</sequence>
<gene>
    <name evidence="1" type="ORF">BURMUCGD2_6381</name>
</gene>
<dbReference type="AlphaFoldDB" id="B9BNW1"/>
<evidence type="ECO:0000313" key="1">
    <source>
        <dbReference type="EMBL" id="EEE07279.1"/>
    </source>
</evidence>
<name>B9BNW1_9BURK</name>
<proteinExistence type="predicted"/>
<comment type="caution">
    <text evidence="1">The sequence shown here is derived from an EMBL/GenBank/DDBJ whole genome shotgun (WGS) entry which is preliminary data.</text>
</comment>
<reference evidence="1 2" key="1">
    <citation type="journal article" date="2012" name="J. Bacteriol.">
        <title>Draft Genome Sequence Determination for Cystic Fibrosis and Chronic Granulomatous Disease Burkholderia multivorans Isolates.</title>
        <authorList>
            <person name="Varga J.J."/>
            <person name="Losada L."/>
            <person name="Zelazny A.M."/>
            <person name="Brinkac L."/>
            <person name="Harkins D."/>
            <person name="Radune D."/>
            <person name="Hostetler J."/>
            <person name="Sampaio E.P."/>
            <person name="Ronning C.M."/>
            <person name="Nierman W.C."/>
            <person name="Greenberg D.E."/>
            <person name="Holland S.M."/>
            <person name="Goldberg J.B."/>
        </authorList>
    </citation>
    <scope>NUCLEOTIDE SEQUENCE [LARGE SCALE GENOMIC DNA]</scope>
    <source>
        <strain evidence="1 2">CGD2</strain>
    </source>
</reference>